<accession>A0AAJ5VUH8</accession>
<dbReference type="InterPro" id="IPR004195">
    <property type="entry name" value="Head_decoration_D"/>
</dbReference>
<name>A0AAJ5VUH8_9HYPH</name>
<organism evidence="1 2">
    <name type="scientific">Candidatus Devosia phytovorans</name>
    <dbReference type="NCBI Taxonomy" id="3121372"/>
    <lineage>
        <taxon>Bacteria</taxon>
        <taxon>Pseudomonadati</taxon>
        <taxon>Pseudomonadota</taxon>
        <taxon>Alphaproteobacteria</taxon>
        <taxon>Hyphomicrobiales</taxon>
        <taxon>Devosiaceae</taxon>
        <taxon>Devosia</taxon>
    </lineage>
</organism>
<sequence>MDTHSFKTDADVVKDEGKNRFSRDDDTLASGSGKVIVGTVLGMVAATGKFKPLAPAANDGTQTAAAIILENADATGTDVTVVNLKRRAQVVLQALIWPAGITAPQQAAALAALETRGIVARNGV</sequence>
<proteinExistence type="predicted"/>
<protein>
    <submittedName>
        <fullName evidence="1">Head decoration protein</fullName>
    </submittedName>
</protein>
<evidence type="ECO:0000313" key="1">
    <source>
        <dbReference type="EMBL" id="WEK04557.1"/>
    </source>
</evidence>
<dbReference type="EMBL" id="CP119312">
    <property type="protein sequence ID" value="WEK04557.1"/>
    <property type="molecule type" value="Genomic_DNA"/>
</dbReference>
<gene>
    <name evidence="1" type="ORF">P0Y65_20670</name>
</gene>
<dbReference type="Proteomes" id="UP001217476">
    <property type="component" value="Chromosome"/>
</dbReference>
<reference evidence="1" key="1">
    <citation type="submission" date="2023-03" db="EMBL/GenBank/DDBJ databases">
        <title>Andean soil-derived lignocellulolytic bacterial consortium as a source of novel taxa and putative plastic-active enzymes.</title>
        <authorList>
            <person name="Diaz-Garcia L."/>
            <person name="Chuvochina M."/>
            <person name="Feuerriegel G."/>
            <person name="Bunk B."/>
            <person name="Sproer C."/>
            <person name="Streit W.R."/>
            <person name="Rodriguez L.M."/>
            <person name="Overmann J."/>
            <person name="Jimenez D.J."/>
        </authorList>
    </citation>
    <scope>NUCLEOTIDE SEQUENCE</scope>
    <source>
        <strain evidence="1">MAG 4196</strain>
    </source>
</reference>
<dbReference type="Pfam" id="PF02924">
    <property type="entry name" value="HDPD"/>
    <property type="match status" value="1"/>
</dbReference>
<dbReference type="Gene3D" id="2.40.300.10">
    <property type="entry name" value="Head decoration protein D"/>
    <property type="match status" value="1"/>
</dbReference>
<dbReference type="AlphaFoldDB" id="A0AAJ5VUH8"/>
<evidence type="ECO:0000313" key="2">
    <source>
        <dbReference type="Proteomes" id="UP001217476"/>
    </source>
</evidence>